<organism evidence="2 3">
    <name type="scientific">Sphingopyxis fribergensis</name>
    <dbReference type="NCBI Taxonomy" id="1515612"/>
    <lineage>
        <taxon>Bacteria</taxon>
        <taxon>Pseudomonadati</taxon>
        <taxon>Pseudomonadota</taxon>
        <taxon>Alphaproteobacteria</taxon>
        <taxon>Sphingomonadales</taxon>
        <taxon>Sphingomonadaceae</taxon>
        <taxon>Sphingopyxis</taxon>
    </lineage>
</organism>
<dbReference type="STRING" id="1515612.SKP52_16705"/>
<dbReference type="KEGG" id="sphk:SKP52_16705"/>
<evidence type="ECO:0000313" key="2">
    <source>
        <dbReference type="EMBL" id="AJA10215.1"/>
    </source>
</evidence>
<sequence length="126" mass="13801">MNIAPSELPRIAGAARLSKPGFDIILAVSSARQAMLPTVRQLRTQAHRESHAAKLNALRHILCGSTRMAEQKAPRVVRFFDLSDDLNASPETMNSLFTRGFQAMLSPSDLEQNASEKSPPDGVNME</sequence>
<dbReference type="AlphaFoldDB" id="A0A0A7PJQ6"/>
<gene>
    <name evidence="2" type="ORF">SKP52_16705</name>
</gene>
<dbReference type="Proteomes" id="UP000030907">
    <property type="component" value="Chromosome"/>
</dbReference>
<proteinExistence type="predicted"/>
<protein>
    <submittedName>
        <fullName evidence="2">Uncharacterized protein</fullName>
    </submittedName>
</protein>
<evidence type="ECO:0000256" key="1">
    <source>
        <dbReference type="SAM" id="MobiDB-lite"/>
    </source>
</evidence>
<dbReference type="HOGENOM" id="CLU_1980128_0_0_5"/>
<dbReference type="EMBL" id="CP009122">
    <property type="protein sequence ID" value="AJA10215.1"/>
    <property type="molecule type" value="Genomic_DNA"/>
</dbReference>
<keyword evidence="3" id="KW-1185">Reference proteome</keyword>
<accession>A0A0A7PJQ6</accession>
<feature type="region of interest" description="Disordered" evidence="1">
    <location>
        <begin position="107"/>
        <end position="126"/>
    </location>
</feature>
<dbReference type="OrthoDB" id="7449122at2"/>
<dbReference type="RefSeq" id="WP_039576510.1">
    <property type="nucleotide sequence ID" value="NZ_CP009122.1"/>
</dbReference>
<reference evidence="2 3" key="1">
    <citation type="journal article" date="2015" name="Int. J. Syst. Evol. Microbiol.">
        <title>Description of Sphingopyxis fribergensis sp. nov. - a soil bacterium with the ability to degrade styrene and phenylacetic acid.</title>
        <authorList>
            <person name="Oelschlagel M."/>
            <person name="Ruckert C."/>
            <person name="Kalinowski J."/>
            <person name="Schmidt G."/>
            <person name="Schlomann M."/>
            <person name="Tischler D."/>
        </authorList>
    </citation>
    <scope>NUCLEOTIDE SEQUENCE [LARGE SCALE GENOMIC DNA]</scope>
    <source>
        <strain evidence="2 3">Kp5.2</strain>
    </source>
</reference>
<evidence type="ECO:0000313" key="3">
    <source>
        <dbReference type="Proteomes" id="UP000030907"/>
    </source>
</evidence>
<name>A0A0A7PJQ6_9SPHN</name>